<dbReference type="Proteomes" id="UP000266673">
    <property type="component" value="Unassembled WGS sequence"/>
</dbReference>
<dbReference type="SUPFAM" id="SSF54060">
    <property type="entry name" value="His-Me finger endonucleases"/>
    <property type="match status" value="1"/>
</dbReference>
<keyword evidence="4" id="KW-1185">Reference proteome</keyword>
<protein>
    <recommendedName>
        <fullName evidence="2">Zn(2)-C6 fungal-type domain-containing protein</fullName>
    </recommendedName>
</protein>
<evidence type="ECO:0000256" key="1">
    <source>
        <dbReference type="SAM" id="MobiDB-lite"/>
    </source>
</evidence>
<organism evidence="3 4">
    <name type="scientific">Gigaspora rosea</name>
    <dbReference type="NCBI Taxonomy" id="44941"/>
    <lineage>
        <taxon>Eukaryota</taxon>
        <taxon>Fungi</taxon>
        <taxon>Fungi incertae sedis</taxon>
        <taxon>Mucoromycota</taxon>
        <taxon>Glomeromycotina</taxon>
        <taxon>Glomeromycetes</taxon>
        <taxon>Diversisporales</taxon>
        <taxon>Gigasporaceae</taxon>
        <taxon>Gigaspora</taxon>
    </lineage>
</organism>
<dbReference type="Pfam" id="PF13392">
    <property type="entry name" value="HNH_3"/>
    <property type="match status" value="1"/>
</dbReference>
<dbReference type="SUPFAM" id="SSF57701">
    <property type="entry name" value="Zn2/Cys6 DNA-binding domain"/>
    <property type="match status" value="1"/>
</dbReference>
<accession>A0A397VUM4</accession>
<dbReference type="STRING" id="44941.A0A397VUM4"/>
<feature type="region of interest" description="Disordered" evidence="1">
    <location>
        <begin position="1"/>
        <end position="21"/>
    </location>
</feature>
<dbReference type="InterPro" id="IPR001138">
    <property type="entry name" value="Zn2Cys6_DnaBD"/>
</dbReference>
<dbReference type="GO" id="GO:0008270">
    <property type="term" value="F:zinc ion binding"/>
    <property type="evidence" value="ECO:0007669"/>
    <property type="project" value="InterPro"/>
</dbReference>
<dbReference type="AlphaFoldDB" id="A0A397VUM4"/>
<dbReference type="OrthoDB" id="2417035at2759"/>
<proteinExistence type="predicted"/>
<evidence type="ECO:0000259" key="2">
    <source>
        <dbReference type="PROSITE" id="PS50048"/>
    </source>
</evidence>
<dbReference type="Gene3D" id="4.10.240.10">
    <property type="entry name" value="Zn(2)-C6 fungal-type DNA-binding domain"/>
    <property type="match status" value="1"/>
</dbReference>
<dbReference type="EMBL" id="QKWP01000189">
    <property type="protein sequence ID" value="RIB25077.1"/>
    <property type="molecule type" value="Genomic_DNA"/>
</dbReference>
<sequence>MSSGTLAGSTTTTTSPTAIPTTKDRALASCDSCSRRKKKCVKDGNKPCSDCARLGVPYTFDRPKNDRKSGFSRKKPDLNEEWREIELDSRKFRVSSLGRTQLADGVITQEEGKKYVNHIDGNTINNKSSNLEWCTPKENAQYTVRLGLGYQRAIKQILDNSSFQEFPSLAEA</sequence>
<evidence type="ECO:0000313" key="3">
    <source>
        <dbReference type="EMBL" id="RIB25077.1"/>
    </source>
</evidence>
<feature type="domain" description="Zn(2)-C6 fungal-type" evidence="2">
    <location>
        <begin position="29"/>
        <end position="60"/>
    </location>
</feature>
<dbReference type="InterPro" id="IPR036864">
    <property type="entry name" value="Zn2-C6_fun-type_DNA-bd_sf"/>
</dbReference>
<dbReference type="InterPro" id="IPR044925">
    <property type="entry name" value="His-Me_finger_sf"/>
</dbReference>
<comment type="caution">
    <text evidence="3">The sequence shown here is derived from an EMBL/GenBank/DDBJ whole genome shotgun (WGS) entry which is preliminary data.</text>
</comment>
<dbReference type="Gene3D" id="3.90.75.20">
    <property type="match status" value="1"/>
</dbReference>
<dbReference type="GO" id="GO:0000981">
    <property type="term" value="F:DNA-binding transcription factor activity, RNA polymerase II-specific"/>
    <property type="evidence" value="ECO:0007669"/>
    <property type="project" value="InterPro"/>
</dbReference>
<dbReference type="SMART" id="SM00066">
    <property type="entry name" value="GAL4"/>
    <property type="match status" value="1"/>
</dbReference>
<evidence type="ECO:0000313" key="4">
    <source>
        <dbReference type="Proteomes" id="UP000266673"/>
    </source>
</evidence>
<dbReference type="Pfam" id="PF00172">
    <property type="entry name" value="Zn_clus"/>
    <property type="match status" value="1"/>
</dbReference>
<reference evidence="3 4" key="1">
    <citation type="submission" date="2018-06" db="EMBL/GenBank/DDBJ databases">
        <title>Comparative genomics reveals the genomic features of Rhizophagus irregularis, R. cerebriforme, R. diaphanum and Gigaspora rosea, and their symbiotic lifestyle signature.</title>
        <authorList>
            <person name="Morin E."/>
            <person name="San Clemente H."/>
            <person name="Chen E.C.H."/>
            <person name="De La Providencia I."/>
            <person name="Hainaut M."/>
            <person name="Kuo A."/>
            <person name="Kohler A."/>
            <person name="Murat C."/>
            <person name="Tang N."/>
            <person name="Roy S."/>
            <person name="Loubradou J."/>
            <person name="Henrissat B."/>
            <person name="Grigoriev I.V."/>
            <person name="Corradi N."/>
            <person name="Roux C."/>
            <person name="Martin F.M."/>
        </authorList>
    </citation>
    <scope>NUCLEOTIDE SEQUENCE [LARGE SCALE GENOMIC DNA]</scope>
    <source>
        <strain evidence="3 4">DAOM 194757</strain>
    </source>
</reference>
<dbReference type="InterPro" id="IPR003615">
    <property type="entry name" value="HNH_nuc"/>
</dbReference>
<dbReference type="CDD" id="cd00067">
    <property type="entry name" value="GAL4"/>
    <property type="match status" value="1"/>
</dbReference>
<name>A0A397VUM4_9GLOM</name>
<dbReference type="PROSITE" id="PS50048">
    <property type="entry name" value="ZN2_CY6_FUNGAL_2"/>
    <property type="match status" value="1"/>
</dbReference>
<gene>
    <name evidence="3" type="ORF">C2G38_2166905</name>
</gene>